<organism evidence="1 2">
    <name type="scientific">Cylindrotheca closterium</name>
    <dbReference type="NCBI Taxonomy" id="2856"/>
    <lineage>
        <taxon>Eukaryota</taxon>
        <taxon>Sar</taxon>
        <taxon>Stramenopiles</taxon>
        <taxon>Ochrophyta</taxon>
        <taxon>Bacillariophyta</taxon>
        <taxon>Bacillariophyceae</taxon>
        <taxon>Bacillariophycidae</taxon>
        <taxon>Bacillariales</taxon>
        <taxon>Bacillariaceae</taxon>
        <taxon>Cylindrotheca</taxon>
    </lineage>
</organism>
<dbReference type="EMBL" id="CAKOGP040001890">
    <property type="protein sequence ID" value="CAJ1955479.1"/>
    <property type="molecule type" value="Genomic_DNA"/>
</dbReference>
<comment type="caution">
    <text evidence="1">The sequence shown here is derived from an EMBL/GenBank/DDBJ whole genome shotgun (WGS) entry which is preliminary data.</text>
</comment>
<dbReference type="AlphaFoldDB" id="A0AAD2JJ91"/>
<gene>
    <name evidence="1" type="ORF">CYCCA115_LOCUS15771</name>
</gene>
<protein>
    <submittedName>
        <fullName evidence="1">Uncharacterized protein</fullName>
    </submittedName>
</protein>
<reference evidence="1" key="1">
    <citation type="submission" date="2023-08" db="EMBL/GenBank/DDBJ databases">
        <authorList>
            <person name="Audoor S."/>
            <person name="Bilcke G."/>
        </authorList>
    </citation>
    <scope>NUCLEOTIDE SEQUENCE</scope>
</reference>
<name>A0AAD2JJ91_9STRA</name>
<keyword evidence="2" id="KW-1185">Reference proteome</keyword>
<evidence type="ECO:0000313" key="1">
    <source>
        <dbReference type="EMBL" id="CAJ1955479.1"/>
    </source>
</evidence>
<sequence>MTIEEAAYQTFAATSATEEEQMIAKWGQFPDGTKPFKVPKRIWRAQVKNVYEEPEADFDSPATHDWMFKEHGKTVIKKASVERRTDIIEWNADKHLEELVSQVQYRDCRANGSPYLTQS</sequence>
<evidence type="ECO:0000313" key="2">
    <source>
        <dbReference type="Proteomes" id="UP001295423"/>
    </source>
</evidence>
<dbReference type="Proteomes" id="UP001295423">
    <property type="component" value="Unassembled WGS sequence"/>
</dbReference>
<accession>A0AAD2JJ91</accession>
<proteinExistence type="predicted"/>